<feature type="domain" description="RNA polymerase sigma factor 70 region 4 type 2" evidence="7">
    <location>
        <begin position="105"/>
        <end position="156"/>
    </location>
</feature>
<comment type="subunit">
    <text evidence="2">Interacts transiently with the RNA polymerase catalytic core formed by RpoA, RpoB, RpoC and RpoZ (2 alpha, 1 beta, 1 beta' and 1 omega subunit) to form the RNA polymerase holoenzyme that can initiate transcription.</text>
</comment>
<keyword evidence="5" id="KW-0804">Transcription</keyword>
<evidence type="ECO:0000256" key="2">
    <source>
        <dbReference type="ARBA" id="ARBA00011344"/>
    </source>
</evidence>
<dbReference type="InterPro" id="IPR052704">
    <property type="entry name" value="ECF_Sigma-70_Domain"/>
</dbReference>
<dbReference type="InterPro" id="IPR013324">
    <property type="entry name" value="RNA_pol_sigma_r3/r4-like"/>
</dbReference>
<evidence type="ECO:0000313" key="8">
    <source>
        <dbReference type="EMBL" id="GID60032.1"/>
    </source>
</evidence>
<dbReference type="InterPro" id="IPR036388">
    <property type="entry name" value="WH-like_DNA-bd_sf"/>
</dbReference>
<dbReference type="Proteomes" id="UP000612282">
    <property type="component" value="Unassembled WGS sequence"/>
</dbReference>
<dbReference type="InterPro" id="IPR014303">
    <property type="entry name" value="RNA_pol_sigma-70_ECF"/>
</dbReference>
<feature type="domain" description="RNA polymerase sigma-70 region 2" evidence="6">
    <location>
        <begin position="8"/>
        <end position="69"/>
    </location>
</feature>
<protein>
    <submittedName>
        <fullName evidence="8">RNA polymerase sigma factor</fullName>
    </submittedName>
</protein>
<dbReference type="NCBIfam" id="TIGR02937">
    <property type="entry name" value="sigma70-ECF"/>
    <property type="match status" value="1"/>
</dbReference>
<evidence type="ECO:0000313" key="9">
    <source>
        <dbReference type="Proteomes" id="UP000612282"/>
    </source>
</evidence>
<dbReference type="Gene3D" id="1.10.1740.10">
    <property type="match status" value="1"/>
</dbReference>
<proteinExistence type="inferred from homology"/>
<evidence type="ECO:0000259" key="7">
    <source>
        <dbReference type="Pfam" id="PF08281"/>
    </source>
</evidence>
<comment type="similarity">
    <text evidence="1">Belongs to the sigma-70 factor family. ECF subfamily.</text>
</comment>
<dbReference type="InterPro" id="IPR032710">
    <property type="entry name" value="NTF2-like_dom_sf"/>
</dbReference>
<dbReference type="InterPro" id="IPR013249">
    <property type="entry name" value="RNA_pol_sigma70_r4_t2"/>
</dbReference>
<dbReference type="Pfam" id="PF04542">
    <property type="entry name" value="Sigma70_r2"/>
    <property type="match status" value="1"/>
</dbReference>
<dbReference type="NCBIfam" id="NF007214">
    <property type="entry name" value="PRK09636.1"/>
    <property type="match status" value="1"/>
</dbReference>
<accession>A0ABQ3XNE0</accession>
<evidence type="ECO:0000256" key="5">
    <source>
        <dbReference type="ARBA" id="ARBA00023163"/>
    </source>
</evidence>
<dbReference type="InterPro" id="IPR013325">
    <property type="entry name" value="RNA_pol_sigma_r2"/>
</dbReference>
<dbReference type="PANTHER" id="PTHR30173">
    <property type="entry name" value="SIGMA 19 FACTOR"/>
    <property type="match status" value="1"/>
</dbReference>
<reference evidence="8 9" key="1">
    <citation type="submission" date="2021-01" db="EMBL/GenBank/DDBJ databases">
        <title>Whole genome shotgun sequence of Actinoplanes couchii NBRC 106145.</title>
        <authorList>
            <person name="Komaki H."/>
            <person name="Tamura T."/>
        </authorList>
    </citation>
    <scope>NUCLEOTIDE SEQUENCE [LARGE SCALE GENOMIC DNA]</scope>
    <source>
        <strain evidence="8 9">NBRC 106145</strain>
    </source>
</reference>
<dbReference type="CDD" id="cd06171">
    <property type="entry name" value="Sigma70_r4"/>
    <property type="match status" value="1"/>
</dbReference>
<dbReference type="Pfam" id="PF08281">
    <property type="entry name" value="Sigma70_r4_2"/>
    <property type="match status" value="1"/>
</dbReference>
<evidence type="ECO:0000256" key="3">
    <source>
        <dbReference type="ARBA" id="ARBA00023015"/>
    </source>
</evidence>
<evidence type="ECO:0000259" key="6">
    <source>
        <dbReference type="Pfam" id="PF04542"/>
    </source>
</evidence>
<evidence type="ECO:0000256" key="1">
    <source>
        <dbReference type="ARBA" id="ARBA00010641"/>
    </source>
</evidence>
<evidence type="ECO:0000256" key="4">
    <source>
        <dbReference type="ARBA" id="ARBA00023082"/>
    </source>
</evidence>
<dbReference type="Gene3D" id="1.10.10.10">
    <property type="entry name" value="Winged helix-like DNA-binding domain superfamily/Winged helix DNA-binding domain"/>
    <property type="match status" value="1"/>
</dbReference>
<gene>
    <name evidence="8" type="ORF">Aco03nite_084360</name>
</gene>
<dbReference type="SUPFAM" id="SSF54427">
    <property type="entry name" value="NTF2-like"/>
    <property type="match status" value="1"/>
</dbReference>
<organism evidence="8 9">
    <name type="scientific">Actinoplanes couchii</name>
    <dbReference type="NCBI Taxonomy" id="403638"/>
    <lineage>
        <taxon>Bacteria</taxon>
        <taxon>Bacillati</taxon>
        <taxon>Actinomycetota</taxon>
        <taxon>Actinomycetes</taxon>
        <taxon>Micromonosporales</taxon>
        <taxon>Micromonosporaceae</taxon>
        <taxon>Actinoplanes</taxon>
    </lineage>
</organism>
<dbReference type="SUPFAM" id="SSF88946">
    <property type="entry name" value="Sigma2 domain of RNA polymerase sigma factors"/>
    <property type="match status" value="1"/>
</dbReference>
<dbReference type="SUPFAM" id="SSF88659">
    <property type="entry name" value="Sigma3 and sigma4 domains of RNA polymerase sigma factors"/>
    <property type="match status" value="1"/>
</dbReference>
<dbReference type="InterPro" id="IPR007627">
    <property type="entry name" value="RNA_pol_sigma70_r2"/>
</dbReference>
<keyword evidence="4" id="KW-0731">Sigma factor</keyword>
<comment type="caution">
    <text evidence="8">The sequence shown here is derived from an EMBL/GenBank/DDBJ whole genome shotgun (WGS) entry which is preliminary data.</text>
</comment>
<dbReference type="Gene3D" id="3.10.450.50">
    <property type="match status" value="1"/>
</dbReference>
<keyword evidence="3" id="KW-0805">Transcription regulation</keyword>
<dbReference type="NCBIfam" id="TIGR02957">
    <property type="entry name" value="SigX4"/>
    <property type="match status" value="1"/>
</dbReference>
<sequence>MTEDLAVFEQVRGRLFGIAYRMLASASEAEDLVQETWLRWQAADRAEVRNPGAFLATTTTRLAINALQSAPARRETYIGPWLPEPIDTSADPYLGAERGEALQFAVLLLMEKLTPNERAAYVLREAFDYSYAEIAAILRSTEPAVRQLVSRARKHIDGRRKATVDADAQRALLASFIAAARSGDMTALEQLFTPDVTSMSDGNGAHQVARRPIVGPVRVARFFATIASWFWEGVDVALVTTNGETSAVLSKNGATYSVITVLGTAQGIETILWQVNPDKINSF</sequence>
<dbReference type="InterPro" id="IPR014284">
    <property type="entry name" value="RNA_pol_sigma-70_dom"/>
</dbReference>
<dbReference type="EMBL" id="BOMG01000103">
    <property type="protein sequence ID" value="GID60032.1"/>
    <property type="molecule type" value="Genomic_DNA"/>
</dbReference>
<name>A0ABQ3XNE0_9ACTN</name>
<dbReference type="PANTHER" id="PTHR30173:SF36">
    <property type="entry name" value="ECF RNA POLYMERASE SIGMA FACTOR SIGJ"/>
    <property type="match status" value="1"/>
</dbReference>
<keyword evidence="9" id="KW-1185">Reference proteome</keyword>